<keyword evidence="1" id="KW-1133">Transmembrane helix</keyword>
<reference evidence="3" key="1">
    <citation type="submission" date="2016-10" db="EMBL/GenBank/DDBJ databases">
        <authorList>
            <person name="Varghese N."/>
            <person name="Submissions S."/>
        </authorList>
    </citation>
    <scope>NUCLEOTIDE SEQUENCE [LARGE SCALE GENOMIC DNA]</scope>
    <source>
        <strain evidence="3">DSM 9751</strain>
    </source>
</reference>
<dbReference type="AlphaFoldDB" id="A0A1H4ZM71"/>
<feature type="transmembrane region" description="Helical" evidence="1">
    <location>
        <begin position="51"/>
        <end position="67"/>
    </location>
</feature>
<proteinExistence type="predicted"/>
<keyword evidence="1" id="KW-0812">Transmembrane</keyword>
<sequence>MKHDRISVTNLSFYAENPDAFCKAGGKPYNAKAARIGARDHSRVGRLPSKALYVILTVAAIALYLYLS</sequence>
<dbReference type="RefSeq" id="WP_092320714.1">
    <property type="nucleotide sequence ID" value="NZ_FNTJ01000003.1"/>
</dbReference>
<accession>A0A1H4ZM71</accession>
<name>A0A1H4ZM71_9PSED</name>
<dbReference type="Proteomes" id="UP000198982">
    <property type="component" value="Unassembled WGS sequence"/>
</dbReference>
<dbReference type="EMBL" id="FNTJ01000003">
    <property type="protein sequence ID" value="SED31189.1"/>
    <property type="molecule type" value="Genomic_DNA"/>
</dbReference>
<evidence type="ECO:0000313" key="2">
    <source>
        <dbReference type="EMBL" id="SED31189.1"/>
    </source>
</evidence>
<keyword evidence="3" id="KW-1185">Reference proteome</keyword>
<gene>
    <name evidence="2" type="ORF">SAMN05216178_6734</name>
</gene>
<protein>
    <submittedName>
        <fullName evidence="2">Uncharacterized protein</fullName>
    </submittedName>
</protein>
<evidence type="ECO:0000313" key="3">
    <source>
        <dbReference type="Proteomes" id="UP000198982"/>
    </source>
</evidence>
<keyword evidence="1" id="KW-0472">Membrane</keyword>
<evidence type="ECO:0000256" key="1">
    <source>
        <dbReference type="SAM" id="Phobius"/>
    </source>
</evidence>
<organism evidence="2 3">
    <name type="scientific">Pseudomonas saponiphila</name>
    <dbReference type="NCBI Taxonomy" id="556534"/>
    <lineage>
        <taxon>Bacteria</taxon>
        <taxon>Pseudomonadati</taxon>
        <taxon>Pseudomonadota</taxon>
        <taxon>Gammaproteobacteria</taxon>
        <taxon>Pseudomonadales</taxon>
        <taxon>Pseudomonadaceae</taxon>
        <taxon>Pseudomonas</taxon>
    </lineage>
</organism>